<dbReference type="PANTHER" id="PTHR46577:SF2">
    <property type="entry name" value="TRANSCRIPTIONAL REGULATORY PROTEIN"/>
    <property type="match status" value="1"/>
</dbReference>
<evidence type="ECO:0000313" key="7">
    <source>
        <dbReference type="EMBL" id="ACV96064.1"/>
    </source>
</evidence>
<dbReference type="EMBL" id="GQ463139">
    <property type="protein sequence ID" value="ACV96064.1"/>
    <property type="molecule type" value="Genomic_DNA"/>
</dbReference>
<dbReference type="CDD" id="cd07377">
    <property type="entry name" value="WHTH_GntR"/>
    <property type="match status" value="1"/>
</dbReference>
<dbReference type="InterPro" id="IPR036388">
    <property type="entry name" value="WH-like_DNA-bd_sf"/>
</dbReference>
<dbReference type="PROSITE" id="PS50949">
    <property type="entry name" value="HTH_GNTR"/>
    <property type="match status" value="1"/>
</dbReference>
<keyword evidence="2" id="KW-0663">Pyridoxal phosphate</keyword>
<name>C9E4G7_9GAMM</name>
<dbReference type="SUPFAM" id="SSF53383">
    <property type="entry name" value="PLP-dependent transferases"/>
    <property type="match status" value="1"/>
</dbReference>
<dbReference type="Gene3D" id="1.10.10.10">
    <property type="entry name" value="Winged helix-like DNA-binding domain superfamily/Winged helix DNA-binding domain"/>
    <property type="match status" value="1"/>
</dbReference>
<gene>
    <name evidence="7" type="ORF">ICEPALBAN1_0060</name>
</gene>
<comment type="similarity">
    <text evidence="1">In the C-terminal section; belongs to the class-I pyridoxal-phosphate-dependent aminotransferase family.</text>
</comment>
<keyword evidence="4 7" id="KW-0238">DNA-binding</keyword>
<reference evidence="7" key="1">
    <citation type="journal article" date="2009" name="PLoS Genet.">
        <title>Comparative ICE genomics: insights into the evolution of the SXT/R391 family of ICEs.</title>
        <authorList>
            <person name="Wozniak R.A."/>
            <person name="Fouts D.E."/>
            <person name="Spagnoletti M."/>
            <person name="Colombo M.M."/>
            <person name="Ceccarelli D."/>
            <person name="Garriss G."/>
            <person name="Dery C."/>
            <person name="Burrus V."/>
            <person name="Waldor M.K."/>
        </authorList>
    </citation>
    <scope>NUCLEOTIDE SEQUENCE</scope>
    <source>
        <strain evidence="7">Ban1</strain>
    </source>
</reference>
<sequence>MYIYESLARSISDAIENGQLPPGSKLPSIRDLSNQHKVSINSVKMSYRQLEDRGFIYAKPQAGYFVASRAPVLTPNKPIEHHQHLNVPHSNIERLLSTILEYQHCDGYTDLALACPEGERFYPSARLRKLTAQTLRNLRHTQSQYVLPPGSLRLRSQIARRGLSLGMVLSADDILITHGAMEALTLAVRATTQVGDRVAIETPTFYNLYPMLDELNREIVHIPTHPDTGMCLKSLKAEIENHPIKAVITVPSGHNPLGFTMRTNNRKELVELAHEQHFAIIEDAIYAELQYADHLIPNMKAFDREGWVITCGSFTKTVAPDFRIGWMEGGRFKDKIRQLKFTSTVSESALLTETLGLFLENGSYDLHMRQLKRLYHSQIETVRGCIAEHFPVGTRISQPQCGFILWIELPNAFDSLSFFHQALDEKLLCMPGPLCSGNKQLNHCLRLAVCFELDEKRLNGIAKLGQLICRSLAP</sequence>
<dbReference type="CDD" id="cd00609">
    <property type="entry name" value="AAT_like"/>
    <property type="match status" value="1"/>
</dbReference>
<dbReference type="InterPro" id="IPR015422">
    <property type="entry name" value="PyrdxlP-dep_Trfase_small"/>
</dbReference>
<reference evidence="7" key="2">
    <citation type="submission" date="2009-08" db="EMBL/GenBank/DDBJ databases">
        <title>Providencia alcalifaciens ICEPalBan1.</title>
        <authorList>
            <person name="Fouts D."/>
            <person name="Durkin S."/>
            <person name="Wozniak R."/>
            <person name="Waldor M."/>
        </authorList>
    </citation>
    <scope>NUCLEOTIDE SEQUENCE</scope>
    <source>
        <strain evidence="7">Ban1</strain>
    </source>
</reference>
<evidence type="ECO:0000256" key="2">
    <source>
        <dbReference type="ARBA" id="ARBA00022898"/>
    </source>
</evidence>
<dbReference type="Pfam" id="PF00155">
    <property type="entry name" value="Aminotran_1_2"/>
    <property type="match status" value="1"/>
</dbReference>
<dbReference type="SMART" id="SM00345">
    <property type="entry name" value="HTH_GNTR"/>
    <property type="match status" value="1"/>
</dbReference>
<dbReference type="InterPro" id="IPR051446">
    <property type="entry name" value="HTH_trans_reg/aminotransferase"/>
</dbReference>
<accession>C9E4G7</accession>
<protein>
    <submittedName>
        <fullName evidence="7">Transcriptional regulator containing a DNA-binding HTH domain and an aminotransferase domain</fullName>
    </submittedName>
</protein>
<dbReference type="GO" id="GO:0008483">
    <property type="term" value="F:transaminase activity"/>
    <property type="evidence" value="ECO:0007669"/>
    <property type="project" value="UniProtKB-KW"/>
</dbReference>
<dbReference type="PANTHER" id="PTHR46577">
    <property type="entry name" value="HTH-TYPE TRANSCRIPTIONAL REGULATORY PROTEIN GABR"/>
    <property type="match status" value="1"/>
</dbReference>
<evidence type="ECO:0000256" key="4">
    <source>
        <dbReference type="ARBA" id="ARBA00023125"/>
    </source>
</evidence>
<keyword evidence="3" id="KW-0805">Transcription regulation</keyword>
<keyword evidence="7" id="KW-0032">Aminotransferase</keyword>
<evidence type="ECO:0000256" key="3">
    <source>
        <dbReference type="ARBA" id="ARBA00023015"/>
    </source>
</evidence>
<keyword evidence="5" id="KW-0804">Transcription</keyword>
<dbReference type="Gene3D" id="3.40.640.10">
    <property type="entry name" value="Type I PLP-dependent aspartate aminotransferase-like (Major domain)"/>
    <property type="match status" value="1"/>
</dbReference>
<evidence type="ECO:0000256" key="5">
    <source>
        <dbReference type="ARBA" id="ARBA00023163"/>
    </source>
</evidence>
<dbReference type="Gene3D" id="3.90.1150.10">
    <property type="entry name" value="Aspartate Aminotransferase, domain 1"/>
    <property type="match status" value="1"/>
</dbReference>
<dbReference type="InterPro" id="IPR004839">
    <property type="entry name" value="Aminotransferase_I/II_large"/>
</dbReference>
<dbReference type="InterPro" id="IPR000524">
    <property type="entry name" value="Tscrpt_reg_HTH_GntR"/>
</dbReference>
<proteinExistence type="inferred from homology"/>
<evidence type="ECO:0000259" key="6">
    <source>
        <dbReference type="PROSITE" id="PS50949"/>
    </source>
</evidence>
<dbReference type="Pfam" id="PF00392">
    <property type="entry name" value="GntR"/>
    <property type="match status" value="1"/>
</dbReference>
<dbReference type="AlphaFoldDB" id="C9E4G7"/>
<keyword evidence="7" id="KW-0808">Transferase</keyword>
<feature type="domain" description="HTH gntR-type" evidence="6">
    <location>
        <begin position="1"/>
        <end position="69"/>
    </location>
</feature>
<dbReference type="GO" id="GO:0030170">
    <property type="term" value="F:pyridoxal phosphate binding"/>
    <property type="evidence" value="ECO:0007669"/>
    <property type="project" value="InterPro"/>
</dbReference>
<organism evidence="7">
    <name type="scientific">Providencia alcalifaciens Ban1</name>
    <dbReference type="NCBI Taxonomy" id="663916"/>
    <lineage>
        <taxon>Bacteria</taxon>
        <taxon>Pseudomonadati</taxon>
        <taxon>Pseudomonadota</taxon>
        <taxon>Gammaproteobacteria</taxon>
        <taxon>Enterobacterales</taxon>
        <taxon>Morganellaceae</taxon>
        <taxon>Providencia</taxon>
    </lineage>
</organism>
<dbReference type="InterPro" id="IPR036390">
    <property type="entry name" value="WH_DNA-bd_sf"/>
</dbReference>
<dbReference type="GO" id="GO:0003700">
    <property type="term" value="F:DNA-binding transcription factor activity"/>
    <property type="evidence" value="ECO:0007669"/>
    <property type="project" value="InterPro"/>
</dbReference>
<dbReference type="InterPro" id="IPR015424">
    <property type="entry name" value="PyrdxlP-dep_Trfase"/>
</dbReference>
<dbReference type="SUPFAM" id="SSF46785">
    <property type="entry name" value="Winged helix' DNA-binding domain"/>
    <property type="match status" value="1"/>
</dbReference>
<dbReference type="InterPro" id="IPR015421">
    <property type="entry name" value="PyrdxlP-dep_Trfase_major"/>
</dbReference>
<evidence type="ECO:0000256" key="1">
    <source>
        <dbReference type="ARBA" id="ARBA00005384"/>
    </source>
</evidence>
<dbReference type="GO" id="GO:0003677">
    <property type="term" value="F:DNA binding"/>
    <property type="evidence" value="ECO:0007669"/>
    <property type="project" value="UniProtKB-KW"/>
</dbReference>